<protein>
    <submittedName>
        <fullName evidence="9">MFS transporter</fullName>
    </submittedName>
</protein>
<dbReference type="InterPro" id="IPR001958">
    <property type="entry name" value="Tet-R_TetA/multi-R_MdtG-like"/>
</dbReference>
<dbReference type="InterPro" id="IPR020846">
    <property type="entry name" value="MFS_dom"/>
</dbReference>
<dbReference type="PANTHER" id="PTHR43414">
    <property type="entry name" value="MULTIDRUG RESISTANCE PROTEIN MDTG"/>
    <property type="match status" value="1"/>
</dbReference>
<accession>A0A927GQW9</accession>
<keyword evidence="3" id="KW-1003">Cell membrane</keyword>
<feature type="transmembrane region" description="Helical" evidence="7">
    <location>
        <begin position="331"/>
        <end position="349"/>
    </location>
</feature>
<organism evidence="9 10">
    <name type="scientific">Paenibacillus sabuli</name>
    <dbReference type="NCBI Taxonomy" id="2772509"/>
    <lineage>
        <taxon>Bacteria</taxon>
        <taxon>Bacillati</taxon>
        <taxon>Bacillota</taxon>
        <taxon>Bacilli</taxon>
        <taxon>Bacillales</taxon>
        <taxon>Paenibacillaceae</taxon>
        <taxon>Paenibacillus</taxon>
    </lineage>
</organism>
<keyword evidence="5 7" id="KW-1133">Transmembrane helix</keyword>
<name>A0A927GQW9_9BACL</name>
<comment type="caution">
    <text evidence="9">The sequence shown here is derived from an EMBL/GenBank/DDBJ whole genome shotgun (WGS) entry which is preliminary data.</text>
</comment>
<dbReference type="InterPro" id="IPR011701">
    <property type="entry name" value="MFS"/>
</dbReference>
<dbReference type="AlphaFoldDB" id="A0A927GQW9"/>
<evidence type="ECO:0000256" key="5">
    <source>
        <dbReference type="ARBA" id="ARBA00022989"/>
    </source>
</evidence>
<evidence type="ECO:0000259" key="8">
    <source>
        <dbReference type="PROSITE" id="PS50850"/>
    </source>
</evidence>
<dbReference type="SUPFAM" id="SSF103473">
    <property type="entry name" value="MFS general substrate transporter"/>
    <property type="match status" value="1"/>
</dbReference>
<evidence type="ECO:0000256" key="3">
    <source>
        <dbReference type="ARBA" id="ARBA00022475"/>
    </source>
</evidence>
<dbReference type="PRINTS" id="PR01035">
    <property type="entry name" value="TCRTETA"/>
</dbReference>
<evidence type="ECO:0000313" key="9">
    <source>
        <dbReference type="EMBL" id="MBD2844979.1"/>
    </source>
</evidence>
<dbReference type="Proteomes" id="UP000621560">
    <property type="component" value="Unassembled WGS sequence"/>
</dbReference>
<feature type="transmembrane region" description="Helical" evidence="7">
    <location>
        <begin position="70"/>
        <end position="88"/>
    </location>
</feature>
<evidence type="ECO:0000256" key="4">
    <source>
        <dbReference type="ARBA" id="ARBA00022692"/>
    </source>
</evidence>
<evidence type="ECO:0000256" key="7">
    <source>
        <dbReference type="SAM" id="Phobius"/>
    </source>
</evidence>
<dbReference type="PANTHER" id="PTHR43414:SF1">
    <property type="entry name" value="PEPTIDE PERMEASE"/>
    <property type="match status" value="1"/>
</dbReference>
<evidence type="ECO:0000256" key="2">
    <source>
        <dbReference type="ARBA" id="ARBA00022448"/>
    </source>
</evidence>
<dbReference type="EMBL" id="JACXIZ010000013">
    <property type="protein sequence ID" value="MBD2844979.1"/>
    <property type="molecule type" value="Genomic_DNA"/>
</dbReference>
<evidence type="ECO:0000313" key="10">
    <source>
        <dbReference type="Proteomes" id="UP000621560"/>
    </source>
</evidence>
<evidence type="ECO:0000256" key="6">
    <source>
        <dbReference type="ARBA" id="ARBA00023136"/>
    </source>
</evidence>
<dbReference type="PROSITE" id="PS50850">
    <property type="entry name" value="MFS"/>
    <property type="match status" value="1"/>
</dbReference>
<keyword evidence="10" id="KW-1185">Reference proteome</keyword>
<dbReference type="GO" id="GO:0005886">
    <property type="term" value="C:plasma membrane"/>
    <property type="evidence" value="ECO:0007669"/>
    <property type="project" value="UniProtKB-SubCell"/>
</dbReference>
<dbReference type="RefSeq" id="WP_190916140.1">
    <property type="nucleotide sequence ID" value="NZ_JACXIZ010000013.1"/>
</dbReference>
<reference evidence="9" key="1">
    <citation type="submission" date="2020-09" db="EMBL/GenBank/DDBJ databases">
        <title>A novel bacterium of genus Paenibacillus, isolated from South China Sea.</title>
        <authorList>
            <person name="Huang H."/>
            <person name="Mo K."/>
            <person name="Hu Y."/>
        </authorList>
    </citation>
    <scope>NUCLEOTIDE SEQUENCE</scope>
    <source>
        <strain evidence="9">IB182496</strain>
    </source>
</reference>
<dbReference type="InterPro" id="IPR036259">
    <property type="entry name" value="MFS_trans_sf"/>
</dbReference>
<keyword evidence="6 7" id="KW-0472">Membrane</keyword>
<feature type="transmembrane region" description="Helical" evidence="7">
    <location>
        <begin position="131"/>
        <end position="153"/>
    </location>
</feature>
<evidence type="ECO:0000256" key="1">
    <source>
        <dbReference type="ARBA" id="ARBA00004651"/>
    </source>
</evidence>
<feature type="transmembrane region" description="Helical" evidence="7">
    <location>
        <begin position="197"/>
        <end position="218"/>
    </location>
</feature>
<dbReference type="GO" id="GO:0022857">
    <property type="term" value="F:transmembrane transporter activity"/>
    <property type="evidence" value="ECO:0007669"/>
    <property type="project" value="InterPro"/>
</dbReference>
<comment type="subcellular location">
    <subcellularLocation>
        <location evidence="1">Cell membrane</location>
        <topology evidence="1">Multi-pass membrane protein</topology>
    </subcellularLocation>
</comment>
<dbReference type="Gene3D" id="1.20.1250.20">
    <property type="entry name" value="MFS general substrate transporter like domains"/>
    <property type="match status" value="1"/>
</dbReference>
<feature type="transmembrane region" description="Helical" evidence="7">
    <location>
        <begin position="100"/>
        <end position="119"/>
    </location>
</feature>
<proteinExistence type="predicted"/>
<gene>
    <name evidence="9" type="ORF">IDH44_07240</name>
</gene>
<feature type="transmembrane region" description="Helical" evidence="7">
    <location>
        <begin position="38"/>
        <end position="58"/>
    </location>
</feature>
<keyword evidence="4 7" id="KW-0812">Transmembrane</keyword>
<sequence length="404" mass="42758">MWILWAGVLLCSASYTMAVPFLPLFLLELGVGDDAVNLWAGAVHASAFLVGALMAPLWGSLADKYGKRKMVIRAGLSLAIIYGLIAFVHNPWELIGVRMLHGLVGGFVPASMAIVASIAPKEQIGWSLGMMQAGTMTGGIMGPLFGGLLANAFGQRLSFIIAAACILIATLAVIGWVKEGVQRSPAKRSRIIEDVRVVLQSGALTRLLLLLLLFQLAINMIQPLLTLHIAHLQGDVKGAVLSSGFVFALIGVAGIIASPTWGRIGARRGYMPILAACFAAAGATVSLQFFVQELWLFTVVQFVFGLFMAGIVPNINTLVVQHTDEAFRGRSFGLTTSANQLGAMIGPLIGGALGYFLSIGWIFVTTGLLLLAGGLAVWTNLRPVVAQGDTASPSLKAESISFRE</sequence>
<feature type="domain" description="Major facilitator superfamily (MFS) profile" evidence="8">
    <location>
        <begin position="1"/>
        <end position="385"/>
    </location>
</feature>
<feature type="transmembrane region" description="Helical" evidence="7">
    <location>
        <begin position="269"/>
        <end position="289"/>
    </location>
</feature>
<dbReference type="Pfam" id="PF07690">
    <property type="entry name" value="MFS_1"/>
    <property type="match status" value="1"/>
</dbReference>
<keyword evidence="2" id="KW-0813">Transport</keyword>
<feature type="transmembrane region" description="Helical" evidence="7">
    <location>
        <begin position="295"/>
        <end position="319"/>
    </location>
</feature>
<feature type="transmembrane region" description="Helical" evidence="7">
    <location>
        <begin position="159"/>
        <end position="177"/>
    </location>
</feature>
<feature type="transmembrane region" description="Helical" evidence="7">
    <location>
        <begin position="355"/>
        <end position="378"/>
    </location>
</feature>
<feature type="transmembrane region" description="Helical" evidence="7">
    <location>
        <begin position="238"/>
        <end position="257"/>
    </location>
</feature>